<evidence type="ECO:0000259" key="3">
    <source>
        <dbReference type="SMART" id="SM00822"/>
    </source>
</evidence>
<dbReference type="Proteomes" id="UP001528040">
    <property type="component" value="Unassembled WGS sequence"/>
</dbReference>
<dbReference type="InterPro" id="IPR002347">
    <property type="entry name" value="SDR_fam"/>
</dbReference>
<protein>
    <submittedName>
        <fullName evidence="4">SDR family oxidoreductase</fullName>
    </submittedName>
</protein>
<dbReference type="PROSITE" id="PS00061">
    <property type="entry name" value="ADH_SHORT"/>
    <property type="match status" value="1"/>
</dbReference>
<dbReference type="InterPro" id="IPR020904">
    <property type="entry name" value="Sc_DH/Rdtase_CS"/>
</dbReference>
<dbReference type="PANTHER" id="PTHR43639:SF1">
    <property type="entry name" value="SHORT-CHAIN DEHYDROGENASE_REDUCTASE FAMILY PROTEIN"/>
    <property type="match status" value="1"/>
</dbReference>
<dbReference type="PANTHER" id="PTHR43639">
    <property type="entry name" value="OXIDOREDUCTASE, SHORT-CHAIN DEHYDROGENASE/REDUCTASE FAMILY (AFU_ORTHOLOGUE AFUA_5G02870)"/>
    <property type="match status" value="1"/>
</dbReference>
<comment type="similarity">
    <text evidence="1">Belongs to the short-chain dehydrogenases/reductases (SDR) family.</text>
</comment>
<evidence type="ECO:0000256" key="2">
    <source>
        <dbReference type="ARBA" id="ARBA00023002"/>
    </source>
</evidence>
<keyword evidence="5" id="KW-1185">Reference proteome</keyword>
<dbReference type="RefSeq" id="WP_271053587.1">
    <property type="nucleotide sequence ID" value="NZ_JAQIIO010000003.1"/>
</dbReference>
<dbReference type="SUPFAM" id="SSF51735">
    <property type="entry name" value="NAD(P)-binding Rossmann-fold domains"/>
    <property type="match status" value="1"/>
</dbReference>
<evidence type="ECO:0000256" key="1">
    <source>
        <dbReference type="ARBA" id="ARBA00006484"/>
    </source>
</evidence>
<dbReference type="PRINTS" id="PR00081">
    <property type="entry name" value="GDHRDH"/>
</dbReference>
<dbReference type="InterPro" id="IPR036291">
    <property type="entry name" value="NAD(P)-bd_dom_sf"/>
</dbReference>
<feature type="domain" description="Ketoreductase" evidence="3">
    <location>
        <begin position="3"/>
        <end position="176"/>
    </location>
</feature>
<dbReference type="SMART" id="SM00822">
    <property type="entry name" value="PKS_KR"/>
    <property type="match status" value="1"/>
</dbReference>
<dbReference type="Pfam" id="PF13561">
    <property type="entry name" value="adh_short_C2"/>
    <property type="match status" value="1"/>
</dbReference>
<accession>A0ABT4W040</accession>
<evidence type="ECO:0000313" key="5">
    <source>
        <dbReference type="Proteomes" id="UP001528040"/>
    </source>
</evidence>
<dbReference type="InterPro" id="IPR057326">
    <property type="entry name" value="KR_dom"/>
</dbReference>
<dbReference type="CDD" id="cd05233">
    <property type="entry name" value="SDR_c"/>
    <property type="match status" value="1"/>
</dbReference>
<keyword evidence="2" id="KW-0560">Oxidoreductase</keyword>
<name>A0ABT4W040_9RHOB</name>
<comment type="caution">
    <text evidence="4">The sequence shown here is derived from an EMBL/GenBank/DDBJ whole genome shotgun (WGS) entry which is preliminary data.</text>
</comment>
<dbReference type="Gene3D" id="3.40.50.720">
    <property type="entry name" value="NAD(P)-binding Rossmann-like Domain"/>
    <property type="match status" value="1"/>
</dbReference>
<gene>
    <name evidence="4" type="ORF">O2N63_07270</name>
</gene>
<dbReference type="EMBL" id="JAQIIO010000003">
    <property type="protein sequence ID" value="MDA5093884.1"/>
    <property type="molecule type" value="Genomic_DNA"/>
</dbReference>
<organism evidence="4 5">
    <name type="scientific">Aliiroseovarius salicola</name>
    <dbReference type="NCBI Taxonomy" id="3009082"/>
    <lineage>
        <taxon>Bacteria</taxon>
        <taxon>Pseudomonadati</taxon>
        <taxon>Pseudomonadota</taxon>
        <taxon>Alphaproteobacteria</taxon>
        <taxon>Rhodobacterales</taxon>
        <taxon>Paracoccaceae</taxon>
        <taxon>Aliiroseovarius</taxon>
    </lineage>
</organism>
<dbReference type="PRINTS" id="PR00080">
    <property type="entry name" value="SDRFAMILY"/>
</dbReference>
<proteinExistence type="inferred from homology"/>
<evidence type="ECO:0000313" key="4">
    <source>
        <dbReference type="EMBL" id="MDA5093884.1"/>
    </source>
</evidence>
<reference evidence="4 5" key="1">
    <citation type="submission" date="2023-01" db="EMBL/GenBank/DDBJ databases">
        <authorList>
            <person name="Yoon J.-W."/>
        </authorList>
    </citation>
    <scope>NUCLEOTIDE SEQUENCE [LARGE SCALE GENOMIC DNA]</scope>
    <source>
        <strain evidence="4 5">KMU-50</strain>
    </source>
</reference>
<sequence length="236" mass="24336">MKKTVLITGGARGIGRAIADDLVRDHNVVLTYYSDKTPGKIFVAKNPGNIAFRADLTDPEEPAEVVKMAVSAFGQIDAIVNNAGIVKETPVDEVDAARHAMIYQANVTAPAAIVAAALPHMSKGAAVVNIASVNATSPPASAGAYAASKAALVAMTKAQAKALGVRGIRVNAIAPGPIERDYAPRPDDVLNELRADSALGRVGVPQDIAGPTRFLLSDAAGFITGEVLTVSGGYRL</sequence>